<organism evidence="6 7">
    <name type="scientific">Coemansia spiralis</name>
    <dbReference type="NCBI Taxonomy" id="417178"/>
    <lineage>
        <taxon>Eukaryota</taxon>
        <taxon>Fungi</taxon>
        <taxon>Fungi incertae sedis</taxon>
        <taxon>Zoopagomycota</taxon>
        <taxon>Kickxellomycotina</taxon>
        <taxon>Kickxellomycetes</taxon>
        <taxon>Kickxellales</taxon>
        <taxon>Kickxellaceae</taxon>
        <taxon>Coemansia</taxon>
    </lineage>
</organism>
<evidence type="ECO:0000256" key="3">
    <source>
        <dbReference type="ARBA" id="ARBA00022827"/>
    </source>
</evidence>
<evidence type="ECO:0000259" key="5">
    <source>
        <dbReference type="Pfam" id="PF07992"/>
    </source>
</evidence>
<evidence type="ECO:0000313" key="7">
    <source>
        <dbReference type="Proteomes" id="UP001151518"/>
    </source>
</evidence>
<dbReference type="Proteomes" id="UP001151518">
    <property type="component" value="Unassembled WGS sequence"/>
</dbReference>
<gene>
    <name evidence="6" type="ORF">GGI25_004364</name>
</gene>
<dbReference type="GO" id="GO:0050660">
    <property type="term" value="F:flavin adenine dinucleotide binding"/>
    <property type="evidence" value="ECO:0007669"/>
    <property type="project" value="TreeGrafter"/>
</dbReference>
<dbReference type="EMBL" id="JANBTW010000057">
    <property type="protein sequence ID" value="KAJ2674424.1"/>
    <property type="molecule type" value="Genomic_DNA"/>
</dbReference>
<dbReference type="InterPro" id="IPR023753">
    <property type="entry name" value="FAD/NAD-binding_dom"/>
</dbReference>
<dbReference type="Pfam" id="PF07992">
    <property type="entry name" value="Pyr_redox_2"/>
    <property type="match status" value="1"/>
</dbReference>
<evidence type="ECO:0000313" key="6">
    <source>
        <dbReference type="EMBL" id="KAJ2674424.1"/>
    </source>
</evidence>
<keyword evidence="2" id="KW-0285">Flavoprotein</keyword>
<name>A0A9W8G6C6_9FUNG</name>
<keyword evidence="4" id="KW-0560">Oxidoreductase</keyword>
<sequence>MSSRDIHVVVVGISTAGVKISKALAALGKADYPNLHITMVDKNAYYFHAIGAPLAIVNPAYGKSILFPLKDLLQSYETDPQTPKHKFIHASLASVDKTSVVLSNGETLSFDYLVLATGAANKTPANIFESSVEKAQAQLYKVYENIKSATNILIIGGGAVGVEMAGEIASAYPGKPITLVHSADRLLPLHFKRGISNGAVYKLEKLGVKVVLNEKIDIPKDTMFDCTVRKLSFRGSSGAVYESDLQILATGTQLHTEYMETLESKYGATLREPNGAIKVMSTLQLADDRFQNIFVPGDVNNQPAGAKYAFIAAEQGQLVADNLITMIKGGFDKDKPVFKVALKEWSGKLMESIVVPIGRSMGVAQIFGIAMGKSAFPDILVRNVKSKDYFRSHAATSFS</sequence>
<evidence type="ECO:0000256" key="1">
    <source>
        <dbReference type="ARBA" id="ARBA00006442"/>
    </source>
</evidence>
<evidence type="ECO:0000256" key="4">
    <source>
        <dbReference type="ARBA" id="ARBA00023002"/>
    </source>
</evidence>
<dbReference type="SUPFAM" id="SSF51905">
    <property type="entry name" value="FAD/NAD(P)-binding domain"/>
    <property type="match status" value="1"/>
</dbReference>
<dbReference type="PANTHER" id="PTHR43735:SF3">
    <property type="entry name" value="FERROPTOSIS SUPPRESSOR PROTEIN 1"/>
    <property type="match status" value="1"/>
</dbReference>
<protein>
    <recommendedName>
        <fullName evidence="5">FAD/NAD(P)-binding domain-containing protein</fullName>
    </recommendedName>
</protein>
<evidence type="ECO:0000256" key="2">
    <source>
        <dbReference type="ARBA" id="ARBA00022630"/>
    </source>
</evidence>
<dbReference type="OrthoDB" id="202203at2759"/>
<dbReference type="PRINTS" id="PR00411">
    <property type="entry name" value="PNDRDTASEI"/>
</dbReference>
<accession>A0A9W8G6C6</accession>
<comment type="caution">
    <text evidence="6">The sequence shown here is derived from an EMBL/GenBank/DDBJ whole genome shotgun (WGS) entry which is preliminary data.</text>
</comment>
<keyword evidence="3" id="KW-0274">FAD</keyword>
<dbReference type="AlphaFoldDB" id="A0A9W8G6C6"/>
<dbReference type="Gene3D" id="3.50.50.100">
    <property type="match status" value="1"/>
</dbReference>
<reference evidence="6" key="1">
    <citation type="submission" date="2022-07" db="EMBL/GenBank/DDBJ databases">
        <title>Phylogenomic reconstructions and comparative analyses of Kickxellomycotina fungi.</title>
        <authorList>
            <person name="Reynolds N.K."/>
            <person name="Stajich J.E."/>
            <person name="Barry K."/>
            <person name="Grigoriev I.V."/>
            <person name="Crous P."/>
            <person name="Smith M.E."/>
        </authorList>
    </citation>
    <scope>NUCLEOTIDE SEQUENCE</scope>
    <source>
        <strain evidence="6">NRRL 3115</strain>
    </source>
</reference>
<dbReference type="GO" id="GO:0005737">
    <property type="term" value="C:cytoplasm"/>
    <property type="evidence" value="ECO:0007669"/>
    <property type="project" value="TreeGrafter"/>
</dbReference>
<comment type="similarity">
    <text evidence="1">Belongs to the FAD-dependent oxidoreductase family.</text>
</comment>
<proteinExistence type="inferred from homology"/>
<dbReference type="PANTHER" id="PTHR43735">
    <property type="entry name" value="APOPTOSIS-INDUCING FACTOR 1"/>
    <property type="match status" value="1"/>
</dbReference>
<dbReference type="InterPro" id="IPR036188">
    <property type="entry name" value="FAD/NAD-bd_sf"/>
</dbReference>
<dbReference type="PRINTS" id="PR00368">
    <property type="entry name" value="FADPNR"/>
</dbReference>
<feature type="domain" description="FAD/NAD(P)-binding" evidence="5">
    <location>
        <begin position="7"/>
        <end position="309"/>
    </location>
</feature>
<dbReference type="GO" id="GO:0004174">
    <property type="term" value="F:electron-transferring-flavoprotein dehydrogenase activity"/>
    <property type="evidence" value="ECO:0007669"/>
    <property type="project" value="TreeGrafter"/>
</dbReference>